<comment type="caution">
    <text evidence="1">The sequence shown here is derived from an EMBL/GenBank/DDBJ whole genome shotgun (WGS) entry which is preliminary data.</text>
</comment>
<sequence length="26" mass="3291">MLYSVLHEFFTCFYCSRGRLTRFLHY</sequence>
<reference evidence="1 2" key="1">
    <citation type="submission" date="2019-05" db="EMBL/GenBank/DDBJ databases">
        <title>Another draft genome of Portunus trituberculatus and its Hox gene families provides insights of decapod evolution.</title>
        <authorList>
            <person name="Jeong J.-H."/>
            <person name="Song I."/>
            <person name="Kim S."/>
            <person name="Choi T."/>
            <person name="Kim D."/>
            <person name="Ryu S."/>
            <person name="Kim W."/>
        </authorList>
    </citation>
    <scope>NUCLEOTIDE SEQUENCE [LARGE SCALE GENOMIC DNA]</scope>
    <source>
        <tissue evidence="1">Muscle</tissue>
    </source>
</reference>
<evidence type="ECO:0000313" key="1">
    <source>
        <dbReference type="EMBL" id="MPC89799.1"/>
    </source>
</evidence>
<dbReference type="Proteomes" id="UP000324222">
    <property type="component" value="Unassembled WGS sequence"/>
</dbReference>
<organism evidence="1 2">
    <name type="scientific">Portunus trituberculatus</name>
    <name type="common">Swimming crab</name>
    <name type="synonym">Neptunus trituberculatus</name>
    <dbReference type="NCBI Taxonomy" id="210409"/>
    <lineage>
        <taxon>Eukaryota</taxon>
        <taxon>Metazoa</taxon>
        <taxon>Ecdysozoa</taxon>
        <taxon>Arthropoda</taxon>
        <taxon>Crustacea</taxon>
        <taxon>Multicrustacea</taxon>
        <taxon>Malacostraca</taxon>
        <taxon>Eumalacostraca</taxon>
        <taxon>Eucarida</taxon>
        <taxon>Decapoda</taxon>
        <taxon>Pleocyemata</taxon>
        <taxon>Brachyura</taxon>
        <taxon>Eubrachyura</taxon>
        <taxon>Portunoidea</taxon>
        <taxon>Portunidae</taxon>
        <taxon>Portuninae</taxon>
        <taxon>Portunus</taxon>
    </lineage>
</organism>
<evidence type="ECO:0000313" key="2">
    <source>
        <dbReference type="Proteomes" id="UP000324222"/>
    </source>
</evidence>
<dbReference type="AlphaFoldDB" id="A0A5B7J512"/>
<dbReference type="EMBL" id="VSRR010082222">
    <property type="protein sequence ID" value="MPC89799.1"/>
    <property type="molecule type" value="Genomic_DNA"/>
</dbReference>
<name>A0A5B7J512_PORTR</name>
<keyword evidence="2" id="KW-1185">Reference proteome</keyword>
<protein>
    <submittedName>
        <fullName evidence="1">Uncharacterized protein</fullName>
    </submittedName>
</protein>
<gene>
    <name evidence="1" type="ORF">E2C01_084759</name>
</gene>
<proteinExistence type="predicted"/>
<accession>A0A5B7J512</accession>